<feature type="signal peptide" evidence="1">
    <location>
        <begin position="1"/>
        <end position="19"/>
    </location>
</feature>
<sequence>MNFVITFSFVFILFNTLQALEIGQPDVNLRNTPVIKTGNLPQFVALTFDDAVNNELWEHLYKDLFTDLTDPYTRCDLKATFFVSHNNTDYAKVNALHNDGHEIALHSFSHGGDQQDSEELVRNFRMGRWMLEISQNVKNMVEHGFLPKDTNFGWRAPFLFTAGDESFSALNRSNIMYDSSLSFYEKSWPYRLANVDKTQSCLIKPCPSRPDYLFYEAPLSVWQGIDGHVCAMMDACSYGSTEEEVFQTLMANFQSFQSEGVPFPISLHGGALNNGRIPHFRQAFEAFLQTLLAMRDVHFVTMRQLVEFVHSPMNSVQYMRMARRTCSIFRPKKPCSARRPACEFKSRNGENSVYLNTCAQRCPSQRSEIRFNYYGQSCCGV</sequence>
<name>A0A553PSV0_TIGCA</name>
<comment type="caution">
    <text evidence="3">The sequence shown here is derived from an EMBL/GenBank/DDBJ whole genome shotgun (WGS) entry which is preliminary data.</text>
</comment>
<evidence type="ECO:0000256" key="1">
    <source>
        <dbReference type="SAM" id="SignalP"/>
    </source>
</evidence>
<dbReference type="PANTHER" id="PTHR45985:SF8">
    <property type="entry name" value="CHITIN DEACETYLASE-LIKE 9, ISOFORM A"/>
    <property type="match status" value="1"/>
</dbReference>
<dbReference type="OMA" id="CHERDSS"/>
<dbReference type="OrthoDB" id="504708at2759"/>
<feature type="domain" description="NodB homology" evidence="2">
    <location>
        <begin position="42"/>
        <end position="119"/>
    </location>
</feature>
<evidence type="ECO:0000313" key="4">
    <source>
        <dbReference type="Proteomes" id="UP000318571"/>
    </source>
</evidence>
<evidence type="ECO:0000259" key="2">
    <source>
        <dbReference type="Pfam" id="PF01522"/>
    </source>
</evidence>
<dbReference type="EMBL" id="VCGU01000001">
    <property type="protein sequence ID" value="TRY80762.1"/>
    <property type="molecule type" value="Genomic_DNA"/>
</dbReference>
<keyword evidence="1" id="KW-0732">Signal</keyword>
<accession>A0A553PSV0</accession>
<dbReference type="Pfam" id="PF01522">
    <property type="entry name" value="Polysacc_deac_1"/>
    <property type="match status" value="1"/>
</dbReference>
<dbReference type="InterPro" id="IPR011330">
    <property type="entry name" value="Glyco_hydro/deAcase_b/a-brl"/>
</dbReference>
<organism evidence="3 4">
    <name type="scientific">Tigriopus californicus</name>
    <name type="common">Marine copepod</name>
    <dbReference type="NCBI Taxonomy" id="6832"/>
    <lineage>
        <taxon>Eukaryota</taxon>
        <taxon>Metazoa</taxon>
        <taxon>Ecdysozoa</taxon>
        <taxon>Arthropoda</taxon>
        <taxon>Crustacea</taxon>
        <taxon>Multicrustacea</taxon>
        <taxon>Hexanauplia</taxon>
        <taxon>Copepoda</taxon>
        <taxon>Harpacticoida</taxon>
        <taxon>Harpacticidae</taxon>
        <taxon>Tigriopus</taxon>
    </lineage>
</organism>
<dbReference type="STRING" id="6832.A0A553PSV0"/>
<dbReference type="InterPro" id="IPR052740">
    <property type="entry name" value="CE4"/>
</dbReference>
<dbReference type="PANTHER" id="PTHR45985">
    <property type="match status" value="1"/>
</dbReference>
<dbReference type="Gene3D" id="3.20.20.370">
    <property type="entry name" value="Glycoside hydrolase/deacetylase"/>
    <property type="match status" value="1"/>
</dbReference>
<dbReference type="AlphaFoldDB" id="A0A553PSV0"/>
<reference evidence="3 4" key="1">
    <citation type="journal article" date="2018" name="Nat. Ecol. Evol.">
        <title>Genomic signatures of mitonuclear coevolution across populations of Tigriopus californicus.</title>
        <authorList>
            <person name="Barreto F.S."/>
            <person name="Watson E.T."/>
            <person name="Lima T.G."/>
            <person name="Willett C.S."/>
            <person name="Edmands S."/>
            <person name="Li W."/>
            <person name="Burton R.S."/>
        </authorList>
    </citation>
    <scope>NUCLEOTIDE SEQUENCE [LARGE SCALE GENOMIC DNA]</scope>
    <source>
        <strain evidence="3 4">San Diego</strain>
    </source>
</reference>
<keyword evidence="4" id="KW-1185">Reference proteome</keyword>
<proteinExistence type="predicted"/>
<gene>
    <name evidence="3" type="ORF">TCAL_13736</name>
</gene>
<dbReference type="InterPro" id="IPR002509">
    <property type="entry name" value="NODB_dom"/>
</dbReference>
<protein>
    <recommendedName>
        <fullName evidence="2">NodB homology domain-containing protein</fullName>
    </recommendedName>
</protein>
<dbReference type="SUPFAM" id="SSF88713">
    <property type="entry name" value="Glycoside hydrolase/deacetylase"/>
    <property type="match status" value="1"/>
</dbReference>
<evidence type="ECO:0000313" key="3">
    <source>
        <dbReference type="EMBL" id="TRY80762.1"/>
    </source>
</evidence>
<dbReference type="GO" id="GO:0016810">
    <property type="term" value="F:hydrolase activity, acting on carbon-nitrogen (but not peptide) bonds"/>
    <property type="evidence" value="ECO:0007669"/>
    <property type="project" value="InterPro"/>
</dbReference>
<dbReference type="GO" id="GO:0005975">
    <property type="term" value="P:carbohydrate metabolic process"/>
    <property type="evidence" value="ECO:0007669"/>
    <property type="project" value="InterPro"/>
</dbReference>
<dbReference type="Proteomes" id="UP000318571">
    <property type="component" value="Chromosome 12"/>
</dbReference>
<feature type="chain" id="PRO_5021859113" description="NodB homology domain-containing protein" evidence="1">
    <location>
        <begin position="20"/>
        <end position="381"/>
    </location>
</feature>